<reference evidence="1 2" key="1">
    <citation type="submission" date="2013-04" db="EMBL/GenBank/DDBJ databases">
        <title>Shimia sp. 22II-S11-Z10 Genome Sequencing.</title>
        <authorList>
            <person name="Lai Q."/>
            <person name="Li G."/>
            <person name="Shao Z."/>
        </authorList>
    </citation>
    <scope>NUCLEOTIDE SEQUENCE [LARGE SCALE GENOMIC DNA]</scope>
    <source>
        <strain evidence="2">22II-S11-Z10</strain>
    </source>
</reference>
<organism evidence="1 2">
    <name type="scientific">Actibacterium atlanticum</name>
    <dbReference type="NCBI Taxonomy" id="1461693"/>
    <lineage>
        <taxon>Bacteria</taxon>
        <taxon>Pseudomonadati</taxon>
        <taxon>Pseudomonadota</taxon>
        <taxon>Alphaproteobacteria</taxon>
        <taxon>Rhodobacterales</taxon>
        <taxon>Roseobacteraceae</taxon>
        <taxon>Actibacterium</taxon>
    </lineage>
</organism>
<keyword evidence="2" id="KW-1185">Reference proteome</keyword>
<dbReference type="AlphaFoldDB" id="A0A058ZKY4"/>
<proteinExistence type="predicted"/>
<evidence type="ECO:0000313" key="2">
    <source>
        <dbReference type="Proteomes" id="UP000024836"/>
    </source>
</evidence>
<dbReference type="STRING" id="1461693.ATO10_10940"/>
<dbReference type="EMBL" id="AQQY01000006">
    <property type="protein sequence ID" value="KCV81857.1"/>
    <property type="molecule type" value="Genomic_DNA"/>
</dbReference>
<name>A0A058ZKY4_9RHOB</name>
<evidence type="ECO:0000313" key="1">
    <source>
        <dbReference type="EMBL" id="KCV81857.1"/>
    </source>
</evidence>
<gene>
    <name evidence="1" type="ORF">ATO10_10940</name>
</gene>
<dbReference type="Proteomes" id="UP000024836">
    <property type="component" value="Unassembled WGS sequence"/>
</dbReference>
<accession>A0A058ZKY4</accession>
<comment type="caution">
    <text evidence="1">The sequence shown here is derived from an EMBL/GenBank/DDBJ whole genome shotgun (WGS) entry which is preliminary data.</text>
</comment>
<protein>
    <submittedName>
        <fullName evidence="1">Uncharacterized protein</fullName>
    </submittedName>
</protein>
<sequence length="406" mass="45079">MASFSGFLRKSPSARLKAWSENRGLEVPDDFNWQSAGRGKALVTEISALLDDLTTRKQDALKAELDHLASLANDKGMLAAEQICPALGIDLEGLEGVQDVILMLAIDHPQALERVGVLASLSQRYGGKSWSAFQFEDDGKPWALESEDARTAFVSDAIGILELPDHRKREADWYTSFRIHPITGEESEIVHATIYVEDRAASELAFGASEGLERQVFQRVMEVGIACDPTNRIVEICANGGKKMRDQYATVFSKHFAPDTPPPIEAPRREVLLETLRAHPSFVIEPSGGIDRVEVSALECFATGGGFARFERRGEDETVYQFLTRHFGEVSPLKTRGWTITGATLRIFLKAQEGKRARTLTITLRTPNTTTIPNKTETDRQFVMRLLERWKLVAPPPEDADVIEAA</sequence>